<comment type="caution">
    <text evidence="2">The sequence shown here is derived from an EMBL/GenBank/DDBJ whole genome shotgun (WGS) entry which is preliminary data.</text>
</comment>
<dbReference type="EMBL" id="VSWD01000001">
    <property type="protein sequence ID" value="KAK3109165.1"/>
    <property type="molecule type" value="Genomic_DNA"/>
</dbReference>
<feature type="domain" description="Reverse transcriptase" evidence="1">
    <location>
        <begin position="1"/>
        <end position="166"/>
    </location>
</feature>
<proteinExistence type="predicted"/>
<sequence>MFQEAFDCLPHEILLEKFSAYGLSENSVKLFSSYLSKRKQQIKIGNVVSSWGNISKGVPQGSVLGPILFNVFINDIFYFIRHCKLYNYADDNTLSFSSPDFENLMKCLVEESKILIDWFDINLMANPEKFQALAIGKKTFEKKPVFEINNVKISCDESVKLLGVEIDYLLKFDAHISSICKKAAQQINILKRLGKHLTKLNKLTIFHTFILSNFNYCPLSWHFCSEKNTNKLEKLQERALRFVYDDHVSSYDELLEKAKMPSLRLRRIKVMATEVFKIVHGTAPPCLLDLFTVKECRYNFRYTNILQVPQIRTTTYGKKSFRYAAAVLWNSLPDEFRKTNNFNHFKSLISHWNGGECKCNFCK</sequence>
<evidence type="ECO:0000259" key="1">
    <source>
        <dbReference type="PROSITE" id="PS50878"/>
    </source>
</evidence>
<reference evidence="2" key="1">
    <citation type="submission" date="2019-08" db="EMBL/GenBank/DDBJ databases">
        <title>The improved chromosome-level genome for the pearl oyster Pinctada fucata martensii using PacBio sequencing and Hi-C.</title>
        <authorList>
            <person name="Zheng Z."/>
        </authorList>
    </citation>
    <scope>NUCLEOTIDE SEQUENCE</scope>
    <source>
        <strain evidence="2">ZZ-2019</strain>
        <tissue evidence="2">Adductor muscle</tissue>
    </source>
</reference>
<dbReference type="AlphaFoldDB" id="A0AA89C786"/>
<dbReference type="InterPro" id="IPR043502">
    <property type="entry name" value="DNA/RNA_pol_sf"/>
</dbReference>
<organism evidence="2 3">
    <name type="scientific">Pinctada imbricata</name>
    <name type="common">Atlantic pearl-oyster</name>
    <name type="synonym">Pinctada martensii</name>
    <dbReference type="NCBI Taxonomy" id="66713"/>
    <lineage>
        <taxon>Eukaryota</taxon>
        <taxon>Metazoa</taxon>
        <taxon>Spiralia</taxon>
        <taxon>Lophotrochozoa</taxon>
        <taxon>Mollusca</taxon>
        <taxon>Bivalvia</taxon>
        <taxon>Autobranchia</taxon>
        <taxon>Pteriomorphia</taxon>
        <taxon>Pterioida</taxon>
        <taxon>Pterioidea</taxon>
        <taxon>Pteriidae</taxon>
        <taxon>Pinctada</taxon>
    </lineage>
</organism>
<dbReference type="InterPro" id="IPR000477">
    <property type="entry name" value="RT_dom"/>
</dbReference>
<dbReference type="PROSITE" id="PS50878">
    <property type="entry name" value="RT_POL"/>
    <property type="match status" value="1"/>
</dbReference>
<protein>
    <recommendedName>
        <fullName evidence="1">Reverse transcriptase domain-containing protein</fullName>
    </recommendedName>
</protein>
<dbReference type="Pfam" id="PF00078">
    <property type="entry name" value="RVT_1"/>
    <property type="match status" value="1"/>
</dbReference>
<keyword evidence="3" id="KW-1185">Reference proteome</keyword>
<accession>A0AA89C786</accession>
<dbReference type="Proteomes" id="UP001186944">
    <property type="component" value="Unassembled WGS sequence"/>
</dbReference>
<dbReference type="PANTHER" id="PTHR33332">
    <property type="entry name" value="REVERSE TRANSCRIPTASE DOMAIN-CONTAINING PROTEIN"/>
    <property type="match status" value="1"/>
</dbReference>
<gene>
    <name evidence="2" type="ORF">FSP39_024510</name>
</gene>
<evidence type="ECO:0000313" key="2">
    <source>
        <dbReference type="EMBL" id="KAK3109165.1"/>
    </source>
</evidence>
<name>A0AA89C786_PINIB</name>
<evidence type="ECO:0000313" key="3">
    <source>
        <dbReference type="Proteomes" id="UP001186944"/>
    </source>
</evidence>
<dbReference type="SUPFAM" id="SSF56672">
    <property type="entry name" value="DNA/RNA polymerases"/>
    <property type="match status" value="1"/>
</dbReference>